<sequence>MYGGYKDGISYGYNFADIGLPVIERGYWKLISKQSLEEEIKNHYFDFSLFIFDTDTNNLYLFQIRF</sequence>
<name>A0A3D2X3M6_9FIRM</name>
<comment type="caution">
    <text evidence="1">The sequence shown here is derived from an EMBL/GenBank/DDBJ whole genome shotgun (WGS) entry which is preliminary data.</text>
</comment>
<evidence type="ECO:0000313" key="2">
    <source>
        <dbReference type="Proteomes" id="UP000262969"/>
    </source>
</evidence>
<evidence type="ECO:0000313" key="1">
    <source>
        <dbReference type="EMBL" id="HCL01586.1"/>
    </source>
</evidence>
<accession>A0A3D2X3M6</accession>
<protein>
    <submittedName>
        <fullName evidence="1">Uncharacterized protein</fullName>
    </submittedName>
</protein>
<reference evidence="1 2" key="1">
    <citation type="journal article" date="2018" name="Nat. Biotechnol.">
        <title>A standardized bacterial taxonomy based on genome phylogeny substantially revises the tree of life.</title>
        <authorList>
            <person name="Parks D.H."/>
            <person name="Chuvochina M."/>
            <person name="Waite D.W."/>
            <person name="Rinke C."/>
            <person name="Skarshewski A."/>
            <person name="Chaumeil P.A."/>
            <person name="Hugenholtz P."/>
        </authorList>
    </citation>
    <scope>NUCLEOTIDE SEQUENCE [LARGE SCALE GENOMIC DNA]</scope>
    <source>
        <strain evidence="1">UBA11728</strain>
    </source>
</reference>
<dbReference type="EMBL" id="DPVV01000143">
    <property type="protein sequence ID" value="HCL01586.1"/>
    <property type="molecule type" value="Genomic_DNA"/>
</dbReference>
<dbReference type="AlphaFoldDB" id="A0A3D2X3M6"/>
<gene>
    <name evidence="1" type="ORF">DHW61_04090</name>
</gene>
<proteinExistence type="predicted"/>
<organism evidence="1 2">
    <name type="scientific">Lachnoclostridium phytofermentans</name>
    <dbReference type="NCBI Taxonomy" id="66219"/>
    <lineage>
        <taxon>Bacteria</taxon>
        <taxon>Bacillati</taxon>
        <taxon>Bacillota</taxon>
        <taxon>Clostridia</taxon>
        <taxon>Lachnospirales</taxon>
        <taxon>Lachnospiraceae</taxon>
    </lineage>
</organism>
<dbReference type="Proteomes" id="UP000262969">
    <property type="component" value="Unassembled WGS sequence"/>
</dbReference>